<dbReference type="GO" id="GO:0016829">
    <property type="term" value="F:lyase activity"/>
    <property type="evidence" value="ECO:0007669"/>
    <property type="project" value="UniProtKB-KW"/>
</dbReference>
<dbReference type="EMBL" id="JQBA01000016">
    <property type="protein sequence ID" value="KRN44348.1"/>
    <property type="molecule type" value="Genomic_DNA"/>
</dbReference>
<dbReference type="InterPro" id="IPR013785">
    <property type="entry name" value="Aldolase_TIM"/>
</dbReference>
<dbReference type="NCBIfam" id="NF005119">
    <property type="entry name" value="PRK06552.1"/>
    <property type="match status" value="1"/>
</dbReference>
<comment type="caution">
    <text evidence="6">The sequence shown here is derived from an EMBL/GenBank/DDBJ whole genome shotgun (WGS) entry which is preliminary data.</text>
</comment>
<dbReference type="PATRIC" id="fig|148604.4.peg.490"/>
<comment type="subunit">
    <text evidence="3">Homotrimer.</text>
</comment>
<comment type="similarity">
    <text evidence="2">Belongs to the KHG/KDPG aldolase family.</text>
</comment>
<dbReference type="OrthoDB" id="9802667at2"/>
<dbReference type="InterPro" id="IPR000887">
    <property type="entry name" value="Aldlse_KDPG_KHG"/>
</dbReference>
<evidence type="ECO:0000256" key="1">
    <source>
        <dbReference type="ARBA" id="ARBA00004761"/>
    </source>
</evidence>
<dbReference type="Gene3D" id="3.20.20.70">
    <property type="entry name" value="Aldolase class I"/>
    <property type="match status" value="1"/>
</dbReference>
<dbReference type="AlphaFoldDB" id="A0A0R2H2M8"/>
<sequence>MIKKYKILSQLQACGLVAVIRGSSAENAYQTALACIKGQVTGIEIAFTTPHADHVIERLSKDVTDTRLIIGAGTVLDEVSARIAILADANFIVSPNFDPKVAQICNLYGIPYFPGCYTPQDIQQALAAGVDVIKIFPASLGGPHLLAELKGPFPNLNLMPSGGVTLENLAAWFEAGAFIVGIGNQLVGPGQSKNYRQVTTNALNFYHQFHSI</sequence>
<evidence type="ECO:0000256" key="4">
    <source>
        <dbReference type="ARBA" id="ARBA00023239"/>
    </source>
</evidence>
<accession>A0A0R2H2M8</accession>
<dbReference type="PANTHER" id="PTHR30246:SF1">
    <property type="entry name" value="2-DEHYDRO-3-DEOXY-6-PHOSPHOGALACTONATE ALDOLASE-RELATED"/>
    <property type="match status" value="1"/>
</dbReference>
<dbReference type="PANTHER" id="PTHR30246">
    <property type="entry name" value="2-KETO-3-DEOXY-6-PHOSPHOGLUCONATE ALDOLASE"/>
    <property type="match status" value="1"/>
</dbReference>
<evidence type="ECO:0000313" key="6">
    <source>
        <dbReference type="EMBL" id="KRN44348.1"/>
    </source>
</evidence>
<gene>
    <name evidence="6" type="ORF">IV41_GL000487</name>
</gene>
<dbReference type="CDD" id="cd00452">
    <property type="entry name" value="KDPG_aldolase"/>
    <property type="match status" value="1"/>
</dbReference>
<keyword evidence="7" id="KW-1185">Reference proteome</keyword>
<evidence type="ECO:0000256" key="3">
    <source>
        <dbReference type="ARBA" id="ARBA00011233"/>
    </source>
</evidence>
<keyword evidence="4" id="KW-0456">Lyase</keyword>
<reference evidence="6 7" key="1">
    <citation type="journal article" date="2015" name="Genome Announc.">
        <title>Expanding the biotechnology potential of lactobacilli through comparative genomics of 213 strains and associated genera.</title>
        <authorList>
            <person name="Sun Z."/>
            <person name="Harris H.M."/>
            <person name="McCann A."/>
            <person name="Guo C."/>
            <person name="Argimon S."/>
            <person name="Zhang W."/>
            <person name="Yang X."/>
            <person name="Jeffery I.B."/>
            <person name="Cooney J.C."/>
            <person name="Kagawa T.F."/>
            <person name="Liu W."/>
            <person name="Song Y."/>
            <person name="Salvetti E."/>
            <person name="Wrobel A."/>
            <person name="Rasinkangas P."/>
            <person name="Parkhill J."/>
            <person name="Rea M.C."/>
            <person name="O'Sullivan O."/>
            <person name="Ritari J."/>
            <person name="Douillard F.P."/>
            <person name="Paul Ross R."/>
            <person name="Yang R."/>
            <person name="Briner A.E."/>
            <person name="Felis G.E."/>
            <person name="de Vos W.M."/>
            <person name="Barrangou R."/>
            <person name="Klaenhammer T.R."/>
            <person name="Caufield P.W."/>
            <person name="Cui Y."/>
            <person name="Zhang H."/>
            <person name="O'Toole P.W."/>
        </authorList>
    </citation>
    <scope>NUCLEOTIDE SEQUENCE [LARGE SCALE GENOMIC DNA]</scope>
    <source>
        <strain evidence="6 7">DSM 14792</strain>
    </source>
</reference>
<dbReference type="SUPFAM" id="SSF51569">
    <property type="entry name" value="Aldolase"/>
    <property type="match status" value="1"/>
</dbReference>
<evidence type="ECO:0000313" key="7">
    <source>
        <dbReference type="Proteomes" id="UP000051639"/>
    </source>
</evidence>
<evidence type="ECO:0000256" key="5">
    <source>
        <dbReference type="ARBA" id="ARBA00023277"/>
    </source>
</evidence>
<dbReference type="Proteomes" id="UP000051639">
    <property type="component" value="Unassembled WGS sequence"/>
</dbReference>
<evidence type="ECO:0000256" key="2">
    <source>
        <dbReference type="ARBA" id="ARBA00006906"/>
    </source>
</evidence>
<dbReference type="Pfam" id="PF01081">
    <property type="entry name" value="Aldolase"/>
    <property type="match status" value="1"/>
</dbReference>
<protein>
    <submittedName>
        <fullName evidence="6">2-dehydro-3-deoxyphosphogluconate aldolase</fullName>
    </submittedName>
</protein>
<keyword evidence="5" id="KW-0119">Carbohydrate metabolism</keyword>
<dbReference type="NCBIfam" id="TIGR01182">
    <property type="entry name" value="eda"/>
    <property type="match status" value="1"/>
</dbReference>
<comment type="pathway">
    <text evidence="1">Carbohydrate acid metabolism.</text>
</comment>
<organism evidence="6 7">
    <name type="scientific">Limosilactobacillus ingluviei</name>
    <dbReference type="NCBI Taxonomy" id="148604"/>
    <lineage>
        <taxon>Bacteria</taxon>
        <taxon>Bacillati</taxon>
        <taxon>Bacillota</taxon>
        <taxon>Bacilli</taxon>
        <taxon>Lactobacillales</taxon>
        <taxon>Lactobacillaceae</taxon>
        <taxon>Limosilactobacillus</taxon>
    </lineage>
</organism>
<name>A0A0R2H2M8_9LACO</name>
<proteinExistence type="inferred from homology"/>